<keyword evidence="3" id="KW-1003">Cell membrane</keyword>
<feature type="signal peptide" evidence="10">
    <location>
        <begin position="1"/>
        <end position="21"/>
    </location>
</feature>
<sequence length="377" mass="40930">MQKLTALYIIIHLCTTGQVAYDTIGAPDNKAVFDVLCALTSLANWKGNIQKLDTSGYTSYSDMLKLNMTLSTQEWQKLFAKQGSANVRPTEPPKPQQAGTNWPQMWQSWIETATQLEAPEAVANTLEAAKLEHASEQEKRAVRGRLQPLLARTGRLDTKLTELQNDTKELTQEKVAKILNKAIYGDEVNTVSQYDPRKAFKDGPGSTAETSCKTGGSGAKAETVGATLVCVCHKENSGNEPAAPCNAGISHSSTVGGSFENTKTEFDEISKACVATAPKTLSAQYLRSALSAVFTQITAKATNTYLGIFLKSNCDGSKSDGLCVEYTGITAINREKLLEIPWIKTLNDLAKELQKTRRGSKTSRKDKSVAGYGAFRS</sequence>
<keyword evidence="8" id="KW-0449">Lipoprotein</keyword>
<dbReference type="Pfam" id="PF13206">
    <property type="entry name" value="VSG_B"/>
    <property type="match status" value="1"/>
</dbReference>
<name>A0A1J0R6V1_9TRYP</name>
<reference evidence="12" key="1">
    <citation type="submission" date="2016-08" db="EMBL/GenBank/DDBJ databases">
        <title>VSG repertoire of Trypanosoma brucei EATRO 1125.</title>
        <authorList>
            <person name="Cross G.A."/>
        </authorList>
    </citation>
    <scope>NUCLEOTIDE SEQUENCE</scope>
    <source>
        <strain evidence="12">EATRO 1125</strain>
    </source>
</reference>
<accession>A0A1J0R6V1</accession>
<evidence type="ECO:0000256" key="3">
    <source>
        <dbReference type="ARBA" id="ARBA00022475"/>
    </source>
</evidence>
<dbReference type="InterPro" id="IPR025932">
    <property type="entry name" value="Trypano_VSG_B_N_dom"/>
</dbReference>
<dbReference type="VEuPathDB" id="TriTrypDB:Tb11.v5.0930"/>
<keyword evidence="5 10" id="KW-0732">Signal</keyword>
<comment type="subcellular location">
    <subcellularLocation>
        <location evidence="2">Cell membrane</location>
        <topology evidence="2">Lipid-anchor</topology>
        <topology evidence="2">GPI-anchor</topology>
    </subcellularLocation>
</comment>
<feature type="domain" description="Trypanosome variant surface glycoprotein B-type N-terminal" evidence="11">
    <location>
        <begin position="16"/>
        <end position="360"/>
    </location>
</feature>
<evidence type="ECO:0000256" key="10">
    <source>
        <dbReference type="SAM" id="SignalP"/>
    </source>
</evidence>
<evidence type="ECO:0000256" key="8">
    <source>
        <dbReference type="ARBA" id="ARBA00023288"/>
    </source>
</evidence>
<keyword evidence="7" id="KW-0325">Glycoprotein</keyword>
<feature type="region of interest" description="Disordered" evidence="9">
    <location>
        <begin position="195"/>
        <end position="216"/>
    </location>
</feature>
<evidence type="ECO:0000313" key="12">
    <source>
        <dbReference type="EMBL" id="APD73597.1"/>
    </source>
</evidence>
<dbReference type="GO" id="GO:0005886">
    <property type="term" value="C:plasma membrane"/>
    <property type="evidence" value="ECO:0007669"/>
    <property type="project" value="UniProtKB-SubCell"/>
</dbReference>
<dbReference type="GO" id="GO:0098552">
    <property type="term" value="C:side of membrane"/>
    <property type="evidence" value="ECO:0007669"/>
    <property type="project" value="UniProtKB-KW"/>
</dbReference>
<evidence type="ECO:0000256" key="2">
    <source>
        <dbReference type="ARBA" id="ARBA00004609"/>
    </source>
</evidence>
<evidence type="ECO:0000256" key="5">
    <source>
        <dbReference type="ARBA" id="ARBA00022729"/>
    </source>
</evidence>
<keyword evidence="4" id="KW-0336">GPI-anchor</keyword>
<dbReference type="AlphaFoldDB" id="A0A1J0R6V1"/>
<evidence type="ECO:0000256" key="6">
    <source>
        <dbReference type="ARBA" id="ARBA00023136"/>
    </source>
</evidence>
<protein>
    <submittedName>
        <fullName evidence="12">Variant surface glycoprotein 1125.1381</fullName>
    </submittedName>
</protein>
<evidence type="ECO:0000256" key="9">
    <source>
        <dbReference type="SAM" id="MobiDB-lite"/>
    </source>
</evidence>
<comment type="function">
    <text evidence="1">VSG forms a coat on the surface of the parasite. The trypanosome evades the immune response of the host by expressing a series of antigenically distinct VSGs from an estimated 1000 VSG genes.</text>
</comment>
<evidence type="ECO:0000259" key="11">
    <source>
        <dbReference type="Pfam" id="PF13206"/>
    </source>
</evidence>
<proteinExistence type="predicted"/>
<evidence type="ECO:0000256" key="4">
    <source>
        <dbReference type="ARBA" id="ARBA00022622"/>
    </source>
</evidence>
<dbReference type="EMBL" id="KX699641">
    <property type="protein sequence ID" value="APD73597.1"/>
    <property type="molecule type" value="Genomic_DNA"/>
</dbReference>
<evidence type="ECO:0000256" key="7">
    <source>
        <dbReference type="ARBA" id="ARBA00023180"/>
    </source>
</evidence>
<feature type="region of interest" description="Disordered" evidence="9">
    <location>
        <begin position="355"/>
        <end position="377"/>
    </location>
</feature>
<evidence type="ECO:0000256" key="1">
    <source>
        <dbReference type="ARBA" id="ARBA00002523"/>
    </source>
</evidence>
<keyword evidence="6" id="KW-0472">Membrane</keyword>
<feature type="chain" id="PRO_5012362446" evidence="10">
    <location>
        <begin position="22"/>
        <end position="377"/>
    </location>
</feature>
<dbReference type="VEuPathDB" id="TriTrypDB:Tb427_000025600"/>
<organism evidence="12">
    <name type="scientific">Trypanosoma brucei</name>
    <dbReference type="NCBI Taxonomy" id="5691"/>
    <lineage>
        <taxon>Eukaryota</taxon>
        <taxon>Discoba</taxon>
        <taxon>Euglenozoa</taxon>
        <taxon>Kinetoplastea</taxon>
        <taxon>Metakinetoplastina</taxon>
        <taxon>Trypanosomatida</taxon>
        <taxon>Trypanosomatidae</taxon>
        <taxon>Trypanosoma</taxon>
    </lineage>
</organism>